<dbReference type="PANTHER" id="PTHR33048">
    <property type="entry name" value="PTH11-LIKE INTEGRAL MEMBRANE PROTEIN (AFU_ORTHOLOGUE AFUA_5G11245)"/>
    <property type="match status" value="1"/>
</dbReference>
<evidence type="ECO:0000259" key="7">
    <source>
        <dbReference type="Pfam" id="PF20684"/>
    </source>
</evidence>
<dbReference type="EMBL" id="MU006581">
    <property type="protein sequence ID" value="KAF2745692.1"/>
    <property type="molecule type" value="Genomic_DNA"/>
</dbReference>
<feature type="transmembrane region" description="Helical" evidence="6">
    <location>
        <begin position="19"/>
        <end position="42"/>
    </location>
</feature>
<evidence type="ECO:0000313" key="9">
    <source>
        <dbReference type="Proteomes" id="UP000799440"/>
    </source>
</evidence>
<dbReference type="InterPro" id="IPR052337">
    <property type="entry name" value="SAT4-like"/>
</dbReference>
<keyword evidence="2 6" id="KW-0812">Transmembrane</keyword>
<dbReference type="AlphaFoldDB" id="A0A6A6V4X8"/>
<keyword evidence="9" id="KW-1185">Reference proteome</keyword>
<feature type="transmembrane region" description="Helical" evidence="6">
    <location>
        <begin position="135"/>
        <end position="155"/>
    </location>
</feature>
<feature type="transmembrane region" description="Helical" evidence="6">
    <location>
        <begin position="183"/>
        <end position="203"/>
    </location>
</feature>
<protein>
    <recommendedName>
        <fullName evidence="7">Rhodopsin domain-containing protein</fullName>
    </recommendedName>
</protein>
<keyword evidence="4 6" id="KW-0472">Membrane</keyword>
<reference evidence="8" key="1">
    <citation type="journal article" date="2020" name="Stud. Mycol.">
        <title>101 Dothideomycetes genomes: a test case for predicting lifestyles and emergence of pathogens.</title>
        <authorList>
            <person name="Haridas S."/>
            <person name="Albert R."/>
            <person name="Binder M."/>
            <person name="Bloem J."/>
            <person name="Labutti K."/>
            <person name="Salamov A."/>
            <person name="Andreopoulos B."/>
            <person name="Baker S."/>
            <person name="Barry K."/>
            <person name="Bills G."/>
            <person name="Bluhm B."/>
            <person name="Cannon C."/>
            <person name="Castanera R."/>
            <person name="Culley D."/>
            <person name="Daum C."/>
            <person name="Ezra D."/>
            <person name="Gonzalez J."/>
            <person name="Henrissat B."/>
            <person name="Kuo A."/>
            <person name="Liang C."/>
            <person name="Lipzen A."/>
            <person name="Lutzoni F."/>
            <person name="Magnuson J."/>
            <person name="Mondo S."/>
            <person name="Nolan M."/>
            <person name="Ohm R."/>
            <person name="Pangilinan J."/>
            <person name="Park H.-J."/>
            <person name="Ramirez L."/>
            <person name="Alfaro M."/>
            <person name="Sun H."/>
            <person name="Tritt A."/>
            <person name="Yoshinaga Y."/>
            <person name="Zwiers L.-H."/>
            <person name="Turgeon B."/>
            <person name="Goodwin S."/>
            <person name="Spatafora J."/>
            <person name="Crous P."/>
            <person name="Grigoriev I."/>
        </authorList>
    </citation>
    <scope>NUCLEOTIDE SEQUENCE</scope>
    <source>
        <strain evidence="8">CBS 119925</strain>
    </source>
</reference>
<keyword evidence="3 6" id="KW-1133">Transmembrane helix</keyword>
<evidence type="ECO:0000256" key="6">
    <source>
        <dbReference type="SAM" id="Phobius"/>
    </source>
</evidence>
<proteinExistence type="inferred from homology"/>
<dbReference type="GO" id="GO:0016020">
    <property type="term" value="C:membrane"/>
    <property type="evidence" value="ECO:0007669"/>
    <property type="project" value="UniProtKB-SubCell"/>
</dbReference>
<evidence type="ECO:0000256" key="3">
    <source>
        <dbReference type="ARBA" id="ARBA00022989"/>
    </source>
</evidence>
<evidence type="ECO:0000256" key="2">
    <source>
        <dbReference type="ARBA" id="ARBA00022692"/>
    </source>
</evidence>
<dbReference type="InterPro" id="IPR049326">
    <property type="entry name" value="Rhodopsin_dom_fungi"/>
</dbReference>
<comment type="subcellular location">
    <subcellularLocation>
        <location evidence="1">Membrane</location>
        <topology evidence="1">Multi-pass membrane protein</topology>
    </subcellularLocation>
</comment>
<feature type="transmembrane region" description="Helical" evidence="6">
    <location>
        <begin position="254"/>
        <end position="272"/>
    </location>
</feature>
<evidence type="ECO:0000256" key="5">
    <source>
        <dbReference type="ARBA" id="ARBA00038359"/>
    </source>
</evidence>
<feature type="transmembrane region" description="Helical" evidence="6">
    <location>
        <begin position="215"/>
        <end position="234"/>
    </location>
</feature>
<feature type="transmembrane region" description="Helical" evidence="6">
    <location>
        <begin position="105"/>
        <end position="123"/>
    </location>
</feature>
<dbReference type="Pfam" id="PF20684">
    <property type="entry name" value="Fung_rhodopsin"/>
    <property type="match status" value="1"/>
</dbReference>
<dbReference type="PANTHER" id="PTHR33048:SF156">
    <property type="entry name" value="INTEGRAL MEMBRANE PROTEIN"/>
    <property type="match status" value="1"/>
</dbReference>
<accession>A0A6A6V4X8</accession>
<organism evidence="8 9">
    <name type="scientific">Sporormia fimetaria CBS 119925</name>
    <dbReference type="NCBI Taxonomy" id="1340428"/>
    <lineage>
        <taxon>Eukaryota</taxon>
        <taxon>Fungi</taxon>
        <taxon>Dikarya</taxon>
        <taxon>Ascomycota</taxon>
        <taxon>Pezizomycotina</taxon>
        <taxon>Dothideomycetes</taxon>
        <taxon>Pleosporomycetidae</taxon>
        <taxon>Pleosporales</taxon>
        <taxon>Sporormiaceae</taxon>
        <taxon>Sporormia</taxon>
    </lineage>
</organism>
<dbReference type="Proteomes" id="UP000799440">
    <property type="component" value="Unassembled WGS sequence"/>
</dbReference>
<evidence type="ECO:0000313" key="8">
    <source>
        <dbReference type="EMBL" id="KAF2745692.1"/>
    </source>
</evidence>
<dbReference type="OrthoDB" id="5329176at2759"/>
<comment type="similarity">
    <text evidence="5">Belongs to the SAT4 family.</text>
</comment>
<sequence>MSSSPWSPEYASEYSGSSLLNVCISLAVIETFFIIAFMISWCLNRDTNDNLKPVFYFVLLGYIFSFGGVVIGILKLTRGGAGYHTDTVGLDTLITMLKLIKAHELIYVSSMLFPKLAILYLYLRIFTTRPMQISIYATGVLVVVTFLFGVFASFLNCRPLSSFWNPQLERNCTMDVLTIFRYYSIPNLVSDAILIIIPLPIICKLRVSATTKVGLYFTFMVMAFGMVAAILRFVSFLQVELFTDITYHGITTTSWTIIEPGVYLVAATMPTLRPLIRRISRRANPYVCPSRQKLMGCFRTSIDSAAVPHGVLESQSHGIRVPQRVVQKKSSKSLHREFFAPAGRRPERAQLSEEQRPETVTQISTLRSVDEESLVCADARDRERYAREGRNLDGLLSAWSLQAVQLSPMRTSFLYTER</sequence>
<gene>
    <name evidence="8" type="ORF">M011DRAFT_131934</name>
</gene>
<evidence type="ECO:0000256" key="1">
    <source>
        <dbReference type="ARBA" id="ARBA00004141"/>
    </source>
</evidence>
<evidence type="ECO:0000256" key="4">
    <source>
        <dbReference type="ARBA" id="ARBA00023136"/>
    </source>
</evidence>
<feature type="transmembrane region" description="Helical" evidence="6">
    <location>
        <begin position="54"/>
        <end position="74"/>
    </location>
</feature>
<name>A0A6A6V4X8_9PLEO</name>
<feature type="domain" description="Rhodopsin" evidence="7">
    <location>
        <begin position="56"/>
        <end position="278"/>
    </location>
</feature>